<dbReference type="Proteomes" id="UP000486351">
    <property type="component" value="Unassembled WGS sequence"/>
</dbReference>
<proteinExistence type="predicted"/>
<name>A0A6G0RPB9_9STRA</name>
<comment type="caution">
    <text evidence="1">The sequence shown here is derived from an EMBL/GenBank/DDBJ whole genome shotgun (WGS) entry which is preliminary data.</text>
</comment>
<reference evidence="1 2" key="1">
    <citation type="submission" date="2018-09" db="EMBL/GenBank/DDBJ databases">
        <title>Genomic investigation of the strawberry pathogen Phytophthora fragariae indicates pathogenicity is determined by transcriptional variation in three key races.</title>
        <authorList>
            <person name="Adams T.M."/>
            <person name="Armitage A.D."/>
            <person name="Sobczyk M.K."/>
            <person name="Bates H.J."/>
            <person name="Dunwell J.M."/>
            <person name="Nellist C.F."/>
            <person name="Harrison R.J."/>
        </authorList>
    </citation>
    <scope>NUCLEOTIDE SEQUENCE [LARGE SCALE GENOMIC DNA]</scope>
    <source>
        <strain evidence="1 2">NOV-77</strain>
    </source>
</reference>
<dbReference type="AlphaFoldDB" id="A0A6G0RPB9"/>
<organism evidence="1 2">
    <name type="scientific">Phytophthora fragariae</name>
    <dbReference type="NCBI Taxonomy" id="53985"/>
    <lineage>
        <taxon>Eukaryota</taxon>
        <taxon>Sar</taxon>
        <taxon>Stramenopiles</taxon>
        <taxon>Oomycota</taxon>
        <taxon>Peronosporomycetes</taxon>
        <taxon>Peronosporales</taxon>
        <taxon>Peronosporaceae</taxon>
        <taxon>Phytophthora</taxon>
    </lineage>
</organism>
<evidence type="ECO:0000313" key="2">
    <source>
        <dbReference type="Proteomes" id="UP000486351"/>
    </source>
</evidence>
<sequence>MRQSVAVGEKGGVRVVIAVEEYDWELRPKAKAT</sequence>
<evidence type="ECO:0000313" key="1">
    <source>
        <dbReference type="EMBL" id="KAE9338709.1"/>
    </source>
</evidence>
<dbReference type="EMBL" id="QXFY01000655">
    <property type="protein sequence ID" value="KAE9338709.1"/>
    <property type="molecule type" value="Genomic_DNA"/>
</dbReference>
<gene>
    <name evidence="1" type="ORF">PF008_g11940</name>
</gene>
<accession>A0A6G0RPB9</accession>
<protein>
    <submittedName>
        <fullName evidence="1">Uncharacterized protein</fullName>
    </submittedName>
</protein>